<dbReference type="Proteomes" id="UP000749559">
    <property type="component" value="Unassembled WGS sequence"/>
</dbReference>
<evidence type="ECO:0000256" key="1">
    <source>
        <dbReference type="ARBA" id="ARBA00004123"/>
    </source>
</evidence>
<dbReference type="GO" id="GO:0071630">
    <property type="term" value="P:nuclear protein quality control by the ubiquitin-proteasome system"/>
    <property type="evidence" value="ECO:0007669"/>
    <property type="project" value="InterPro"/>
</dbReference>
<accession>A0A8J1TXP1</accession>
<dbReference type="PANTHER" id="PTHR28032">
    <property type="entry name" value="FI02826P"/>
    <property type="match status" value="1"/>
</dbReference>
<dbReference type="InterPro" id="IPR013868">
    <property type="entry name" value="Cut8/Sts1_fam"/>
</dbReference>
<dbReference type="OrthoDB" id="10061064at2759"/>
<dbReference type="PANTHER" id="PTHR28032:SF1">
    <property type="entry name" value="FI02826P"/>
    <property type="match status" value="1"/>
</dbReference>
<keyword evidence="5" id="KW-1185">Reference proteome</keyword>
<organism evidence="4 5">
    <name type="scientific">Owenia fusiformis</name>
    <name type="common">Polychaete worm</name>
    <dbReference type="NCBI Taxonomy" id="6347"/>
    <lineage>
        <taxon>Eukaryota</taxon>
        <taxon>Metazoa</taxon>
        <taxon>Spiralia</taxon>
        <taxon>Lophotrochozoa</taxon>
        <taxon>Annelida</taxon>
        <taxon>Polychaeta</taxon>
        <taxon>Sedentaria</taxon>
        <taxon>Canalipalpata</taxon>
        <taxon>Sabellida</taxon>
        <taxon>Oweniida</taxon>
        <taxon>Oweniidae</taxon>
        <taxon>Owenia</taxon>
    </lineage>
</organism>
<sequence length="322" mass="37037">MSWHPGRVSRMNSPRRRGTLRGALMNISTTPRMGRGPDSYGNQMFLHEQFLTPSPDEEIIQRRSSRLGNKTPADVTQRLVFDDNEVVTDTPPKTPKMSPRKRLVLTPTKSNPNSPAKCIACTPKRQRMIRKKRGIPLTTELSGLSKDQVVFLLGTIVSSHPELEEEVRDLLPAPDLRPLEENLRYLRKNIYKAIPDRKFGSMSRDSPSFKRVKTHLETFKRTLTDQGKELLHAQQWEASIDYSLLAWKYVSELPDWDYESHKQIKIQCYKNMAAQCMSALKKSTLEKEYYHSIKPKIESASKIYAEIGLCLPQIDKILETLQ</sequence>
<dbReference type="InterPro" id="IPR038422">
    <property type="entry name" value="Cut8/Sts1_sf"/>
</dbReference>
<dbReference type="GO" id="GO:0070628">
    <property type="term" value="F:proteasome binding"/>
    <property type="evidence" value="ECO:0007669"/>
    <property type="project" value="TreeGrafter"/>
</dbReference>
<protein>
    <submittedName>
        <fullName evidence="4">Uncharacterized protein</fullName>
    </submittedName>
</protein>
<evidence type="ECO:0000313" key="5">
    <source>
        <dbReference type="Proteomes" id="UP000749559"/>
    </source>
</evidence>
<dbReference type="Gene3D" id="1.20.58.1590">
    <property type="entry name" value="Tethering factor for nuclear proteasome Cut8/Sts1"/>
    <property type="match status" value="1"/>
</dbReference>
<evidence type="ECO:0000256" key="3">
    <source>
        <dbReference type="ARBA" id="ARBA00023242"/>
    </source>
</evidence>
<dbReference type="Pfam" id="PF08559">
    <property type="entry name" value="Cut8"/>
    <property type="match status" value="1"/>
</dbReference>
<reference evidence="4" key="1">
    <citation type="submission" date="2022-03" db="EMBL/GenBank/DDBJ databases">
        <authorList>
            <person name="Martin C."/>
        </authorList>
    </citation>
    <scope>NUCLEOTIDE SEQUENCE</scope>
</reference>
<keyword evidence="3" id="KW-0539">Nucleus</keyword>
<comment type="subcellular location">
    <subcellularLocation>
        <location evidence="1">Nucleus</location>
    </subcellularLocation>
</comment>
<dbReference type="EMBL" id="CAIIXF020000010">
    <property type="protein sequence ID" value="CAH1796661.1"/>
    <property type="molecule type" value="Genomic_DNA"/>
</dbReference>
<proteinExistence type="inferred from homology"/>
<name>A0A8J1TXP1_OWEFU</name>
<dbReference type="GO" id="GO:0031965">
    <property type="term" value="C:nuclear membrane"/>
    <property type="evidence" value="ECO:0007669"/>
    <property type="project" value="TreeGrafter"/>
</dbReference>
<evidence type="ECO:0000256" key="2">
    <source>
        <dbReference type="ARBA" id="ARBA00006199"/>
    </source>
</evidence>
<comment type="similarity">
    <text evidence="2">Belongs to the cut8/STS1 family.</text>
</comment>
<evidence type="ECO:0000313" key="4">
    <source>
        <dbReference type="EMBL" id="CAH1796661.1"/>
    </source>
</evidence>
<dbReference type="GO" id="GO:0031144">
    <property type="term" value="P:proteasome localization"/>
    <property type="evidence" value="ECO:0007669"/>
    <property type="project" value="InterPro"/>
</dbReference>
<dbReference type="AlphaFoldDB" id="A0A8J1TXP1"/>
<gene>
    <name evidence="4" type="ORF">OFUS_LOCUS21046</name>
</gene>
<comment type="caution">
    <text evidence="4">The sequence shown here is derived from an EMBL/GenBank/DDBJ whole genome shotgun (WGS) entry which is preliminary data.</text>
</comment>